<dbReference type="Gene3D" id="3.30.470.20">
    <property type="entry name" value="ATP-grasp fold, B domain"/>
    <property type="match status" value="1"/>
</dbReference>
<dbReference type="PANTHER" id="PTHR21621:SF0">
    <property type="entry name" value="BETA-CITRYLGLUTAMATE SYNTHASE B-RELATED"/>
    <property type="match status" value="1"/>
</dbReference>
<dbReference type="GO" id="GO:0046872">
    <property type="term" value="F:metal ion binding"/>
    <property type="evidence" value="ECO:0007669"/>
    <property type="project" value="UniProtKB-KW"/>
</dbReference>
<organism evidence="6 7">
    <name type="scientific">Alkalicoccus urumqiensis</name>
    <name type="common">Bacillus urumqiensis</name>
    <dbReference type="NCBI Taxonomy" id="1548213"/>
    <lineage>
        <taxon>Bacteria</taxon>
        <taxon>Bacillati</taxon>
        <taxon>Bacillota</taxon>
        <taxon>Bacilli</taxon>
        <taxon>Bacillales</taxon>
        <taxon>Bacillaceae</taxon>
        <taxon>Alkalicoccus</taxon>
    </lineage>
</organism>
<evidence type="ECO:0000256" key="1">
    <source>
        <dbReference type="ARBA" id="ARBA00022723"/>
    </source>
</evidence>
<name>A0A2P6MF46_ALKUR</name>
<evidence type="ECO:0000259" key="5">
    <source>
        <dbReference type="PROSITE" id="PS50975"/>
    </source>
</evidence>
<dbReference type="EMBL" id="PVNS01000011">
    <property type="protein sequence ID" value="PRO64906.1"/>
    <property type="molecule type" value="Genomic_DNA"/>
</dbReference>
<gene>
    <name evidence="6" type="ORF">C6I21_12235</name>
</gene>
<evidence type="ECO:0000313" key="6">
    <source>
        <dbReference type="EMBL" id="PRO64906.1"/>
    </source>
</evidence>
<dbReference type="OrthoDB" id="9786585at2"/>
<comment type="caution">
    <text evidence="6">The sequence shown here is derived from an EMBL/GenBank/DDBJ whole genome shotgun (WGS) entry which is preliminary data.</text>
</comment>
<dbReference type="Pfam" id="PF08443">
    <property type="entry name" value="RimK"/>
    <property type="match status" value="1"/>
</dbReference>
<dbReference type="AlphaFoldDB" id="A0A2P6MF46"/>
<keyword evidence="7" id="KW-1185">Reference proteome</keyword>
<reference evidence="6 7" key="1">
    <citation type="submission" date="2018-03" db="EMBL/GenBank/DDBJ databases">
        <title>Bacillus urumqiensis sp. nov., a moderately haloalkaliphilic bacterium isolated from a salt lake.</title>
        <authorList>
            <person name="Zhao B."/>
            <person name="Liao Z."/>
        </authorList>
    </citation>
    <scope>NUCLEOTIDE SEQUENCE [LARGE SCALE GENOMIC DNA]</scope>
    <source>
        <strain evidence="6 7">BZ-SZ-XJ18</strain>
    </source>
</reference>
<proteinExistence type="predicted"/>
<keyword evidence="6" id="KW-0436">Ligase</keyword>
<evidence type="ECO:0000313" key="7">
    <source>
        <dbReference type="Proteomes" id="UP000243650"/>
    </source>
</evidence>
<dbReference type="GO" id="GO:0005524">
    <property type="term" value="F:ATP binding"/>
    <property type="evidence" value="ECO:0007669"/>
    <property type="project" value="UniProtKB-UniRule"/>
</dbReference>
<feature type="domain" description="ATP-grasp" evidence="5">
    <location>
        <begin position="102"/>
        <end position="290"/>
    </location>
</feature>
<dbReference type="InterPro" id="IPR013651">
    <property type="entry name" value="ATP-grasp_RimK-type"/>
</dbReference>
<evidence type="ECO:0000256" key="3">
    <source>
        <dbReference type="ARBA" id="ARBA00022840"/>
    </source>
</evidence>
<dbReference type="PROSITE" id="PS50975">
    <property type="entry name" value="ATP_GRASP"/>
    <property type="match status" value="1"/>
</dbReference>
<sequence>MTIRNAWLIYNSSLQSEKFLDAAFRLKAAAAKRQIELTLLANDELLSSTDGVLIPENLPEEPSFILAADKDILLLRQLEEAGHTVINSSRAVQCCDDKRWMHAALARAGIRQPKTIFAPMVYKGIGRSSVDYVKKAGRVLGFPLVVKEAFGSFGRQVYWIRSEEELLSKTEELDDAPHLYQEAIMESYGVDIRLNVVGGRAVAGMKRTSTGDFRANMTLGGSAVPYDWSTEEEDLAVTAARACGAEFAGVDLFVTAAGPILCEVNSNPHLRTMEETTGVSVEDKMMTYLSEERSFS</sequence>
<evidence type="ECO:0000256" key="2">
    <source>
        <dbReference type="ARBA" id="ARBA00022741"/>
    </source>
</evidence>
<evidence type="ECO:0000256" key="4">
    <source>
        <dbReference type="PROSITE-ProRule" id="PRU00409"/>
    </source>
</evidence>
<keyword evidence="1" id="KW-0479">Metal-binding</keyword>
<dbReference type="PANTHER" id="PTHR21621">
    <property type="entry name" value="RIBOSOMAL PROTEIN S6 MODIFICATION PROTEIN"/>
    <property type="match status" value="1"/>
</dbReference>
<keyword evidence="2 4" id="KW-0547">Nucleotide-binding</keyword>
<dbReference type="SUPFAM" id="SSF56059">
    <property type="entry name" value="Glutathione synthetase ATP-binding domain-like"/>
    <property type="match status" value="1"/>
</dbReference>
<dbReference type="InterPro" id="IPR011761">
    <property type="entry name" value="ATP-grasp"/>
</dbReference>
<dbReference type="RefSeq" id="WP_105959761.1">
    <property type="nucleotide sequence ID" value="NZ_PVNS01000011.1"/>
</dbReference>
<dbReference type="Proteomes" id="UP000243650">
    <property type="component" value="Unassembled WGS sequence"/>
</dbReference>
<dbReference type="InterPro" id="IPR004666">
    <property type="entry name" value="Rp_bS6_RimK/Lys_biosynth_LsyX"/>
</dbReference>
<protein>
    <submittedName>
        <fullName evidence="6">RimK family alpha-L-glutamate ligase</fullName>
    </submittedName>
</protein>
<accession>A0A2P6MF46</accession>
<dbReference type="Gene3D" id="3.40.50.20">
    <property type="match status" value="1"/>
</dbReference>
<keyword evidence="3 4" id="KW-0067">ATP-binding</keyword>
<dbReference type="GO" id="GO:0005737">
    <property type="term" value="C:cytoplasm"/>
    <property type="evidence" value="ECO:0007669"/>
    <property type="project" value="TreeGrafter"/>
</dbReference>
<dbReference type="GO" id="GO:0016879">
    <property type="term" value="F:ligase activity, forming carbon-nitrogen bonds"/>
    <property type="evidence" value="ECO:0007669"/>
    <property type="project" value="TreeGrafter"/>
</dbReference>
<dbReference type="NCBIfam" id="TIGR00768">
    <property type="entry name" value="rimK_fam"/>
    <property type="match status" value="1"/>
</dbReference>